<keyword evidence="3 5" id="KW-1133">Transmembrane helix</keyword>
<dbReference type="OrthoDB" id="2080878at2"/>
<feature type="transmembrane region" description="Helical" evidence="5">
    <location>
        <begin position="96"/>
        <end position="114"/>
    </location>
</feature>
<accession>A0A1T4VDA6</accession>
<evidence type="ECO:0000256" key="2">
    <source>
        <dbReference type="ARBA" id="ARBA00022692"/>
    </source>
</evidence>
<dbReference type="RefSeq" id="WP_078765606.1">
    <property type="nucleotide sequence ID" value="NZ_FUXZ01000004.1"/>
</dbReference>
<feature type="transmembrane region" description="Helical" evidence="5">
    <location>
        <begin position="323"/>
        <end position="344"/>
    </location>
</feature>
<dbReference type="Pfam" id="PF04932">
    <property type="entry name" value="Wzy_C"/>
    <property type="match status" value="1"/>
</dbReference>
<dbReference type="STRING" id="39495.SAMN02745111_00718"/>
<evidence type="ECO:0000256" key="3">
    <source>
        <dbReference type="ARBA" id="ARBA00022989"/>
    </source>
</evidence>
<dbReference type="GO" id="GO:0016020">
    <property type="term" value="C:membrane"/>
    <property type="evidence" value="ECO:0007669"/>
    <property type="project" value="UniProtKB-SubCell"/>
</dbReference>
<evidence type="ECO:0000313" key="8">
    <source>
        <dbReference type="Proteomes" id="UP000190814"/>
    </source>
</evidence>
<name>A0A1T4VDA6_9FIRM</name>
<keyword evidence="8" id="KW-1185">Reference proteome</keyword>
<evidence type="ECO:0000256" key="5">
    <source>
        <dbReference type="SAM" id="Phobius"/>
    </source>
</evidence>
<feature type="transmembrane region" description="Helical" evidence="5">
    <location>
        <begin position="155"/>
        <end position="177"/>
    </location>
</feature>
<feature type="transmembrane region" description="Helical" evidence="5">
    <location>
        <begin position="72"/>
        <end position="90"/>
    </location>
</feature>
<protein>
    <submittedName>
        <fullName evidence="7">O-antigen ligase</fullName>
    </submittedName>
</protein>
<dbReference type="Proteomes" id="UP000190814">
    <property type="component" value="Unassembled WGS sequence"/>
</dbReference>
<keyword evidence="2 5" id="KW-0812">Transmembrane</keyword>
<evidence type="ECO:0000313" key="7">
    <source>
        <dbReference type="EMBL" id="SKA62876.1"/>
    </source>
</evidence>
<keyword evidence="4 5" id="KW-0472">Membrane</keyword>
<gene>
    <name evidence="7" type="ORF">SAMN02745111_00718</name>
</gene>
<proteinExistence type="predicted"/>
<comment type="subcellular location">
    <subcellularLocation>
        <location evidence="1">Membrane</location>
        <topology evidence="1">Multi-pass membrane protein</topology>
    </subcellularLocation>
</comment>
<reference evidence="7 8" key="1">
    <citation type="submission" date="2017-02" db="EMBL/GenBank/DDBJ databases">
        <authorList>
            <person name="Peterson S.W."/>
        </authorList>
    </citation>
    <scope>NUCLEOTIDE SEQUENCE [LARGE SCALE GENOMIC DNA]</scope>
    <source>
        <strain evidence="7 8">ATCC 35992</strain>
    </source>
</reference>
<evidence type="ECO:0000256" key="1">
    <source>
        <dbReference type="ARBA" id="ARBA00004141"/>
    </source>
</evidence>
<dbReference type="PANTHER" id="PTHR37422:SF13">
    <property type="entry name" value="LIPOPOLYSACCHARIDE BIOSYNTHESIS PROTEIN PA4999-RELATED"/>
    <property type="match status" value="1"/>
</dbReference>
<feature type="transmembrane region" description="Helical" evidence="5">
    <location>
        <begin position="291"/>
        <end position="311"/>
    </location>
</feature>
<dbReference type="AlphaFoldDB" id="A0A1T4VDA6"/>
<feature type="transmembrane region" description="Helical" evidence="5">
    <location>
        <begin position="356"/>
        <end position="372"/>
    </location>
</feature>
<feature type="transmembrane region" description="Helical" evidence="5">
    <location>
        <begin position="189"/>
        <end position="222"/>
    </location>
</feature>
<dbReference type="EMBL" id="FUXZ01000004">
    <property type="protein sequence ID" value="SKA62876.1"/>
    <property type="molecule type" value="Genomic_DNA"/>
</dbReference>
<dbReference type="PANTHER" id="PTHR37422">
    <property type="entry name" value="TEICHURONIC ACID BIOSYNTHESIS PROTEIN TUAE"/>
    <property type="match status" value="1"/>
</dbReference>
<feature type="transmembrane region" description="Helical" evidence="5">
    <location>
        <begin position="126"/>
        <end position="149"/>
    </location>
</feature>
<evidence type="ECO:0000259" key="6">
    <source>
        <dbReference type="Pfam" id="PF04932"/>
    </source>
</evidence>
<dbReference type="GO" id="GO:0016874">
    <property type="term" value="F:ligase activity"/>
    <property type="evidence" value="ECO:0007669"/>
    <property type="project" value="UniProtKB-KW"/>
</dbReference>
<organism evidence="7 8">
    <name type="scientific">Eubacterium uniforme</name>
    <dbReference type="NCBI Taxonomy" id="39495"/>
    <lineage>
        <taxon>Bacteria</taxon>
        <taxon>Bacillati</taxon>
        <taxon>Bacillota</taxon>
        <taxon>Clostridia</taxon>
        <taxon>Eubacteriales</taxon>
        <taxon>Eubacteriaceae</taxon>
        <taxon>Eubacterium</taxon>
    </lineage>
</organism>
<dbReference type="InterPro" id="IPR051533">
    <property type="entry name" value="WaaL-like"/>
</dbReference>
<feature type="transmembrane region" description="Helical" evidence="5">
    <location>
        <begin position="234"/>
        <end position="254"/>
    </location>
</feature>
<keyword evidence="7" id="KW-0436">Ligase</keyword>
<feature type="transmembrane region" description="Helical" evidence="5">
    <location>
        <begin position="20"/>
        <end position="39"/>
    </location>
</feature>
<evidence type="ECO:0000256" key="4">
    <source>
        <dbReference type="ARBA" id="ARBA00023136"/>
    </source>
</evidence>
<feature type="domain" description="O-antigen ligase-related" evidence="6">
    <location>
        <begin position="195"/>
        <end position="340"/>
    </location>
</feature>
<dbReference type="InterPro" id="IPR007016">
    <property type="entry name" value="O-antigen_ligase-rel_domated"/>
</dbReference>
<sequence>MFKCKSKSMYSLKGSSFLKLLLGIYVVLLPIGTGLAGIIGSISFMNYISALIIVIGLMVVFSCRKVVINRDVFPSMMYFFYTVLSVIWAVNPQFNWYIATNLINGILFVVLNCVKWSEEDFDRLNICLIISQIIVFFVVIRNLSTLFVYRLSITVVSTIGISDFACGLCLLIAFWMQEVNDTKSRFRRIISYLFIAFDFGIIIMAGSRGASVMFACMIVAWIVMGNYSRKVKLISISVIIIGFFLFENYFVNLLPATITSRMNVEAVVNSRGSGRFNLWSLAWEKFKASNFFRMFFGYGFDTFAEAIAYGGHGGHIDMMAHNVVFQTMIEGGIIGLVLLIGMMISQFRMAQKNNDGLMKIAITGLFVASLSIDMQVTRIWGFILTLNCIRSVMKKNNLYNNSLE</sequence>
<feature type="transmembrane region" description="Helical" evidence="5">
    <location>
        <begin position="45"/>
        <end position="63"/>
    </location>
</feature>